<comment type="caution">
    <text evidence="2">The sequence shown here is derived from an EMBL/GenBank/DDBJ whole genome shotgun (WGS) entry which is preliminary data.</text>
</comment>
<proteinExistence type="predicted"/>
<sequence length="333" mass="37209">MVDVNVNAPADQAPTMAPPTHTDDQILPHIIWVPIGKSNCYLDIERSQSNPLYKIAVDILKHTNFFRAFTASSTIPSIYIQQFWDTRKHKFHPRPDSLLHLPNEELVLGHLKFSAKGTKQEVFEMHIPDNLITADIQGEPYYKEYLEKVAKHQRYLASEKGSDPYSPIPKPAKATKKSKLSAPKVDLRPPVTIQASSQQPEPKPAPAKSQGKKRKSVYDAPRGLLPPVVIRELESGKYQLLLEVQGKGKEKVTDEQVALDLLTLQTPKKKSPGDQFIFQRRTSTPTESSGYDESSSLYAELELIDSKVESDEDVPGINVGVQDEGQARPNPGE</sequence>
<dbReference type="EMBL" id="BKCJ010412307">
    <property type="protein sequence ID" value="GFA36945.1"/>
    <property type="molecule type" value="Genomic_DNA"/>
</dbReference>
<gene>
    <name evidence="2" type="ORF">Tci_608917</name>
</gene>
<feature type="compositionally biased region" description="Polar residues" evidence="1">
    <location>
        <begin position="280"/>
        <end position="295"/>
    </location>
</feature>
<organism evidence="2">
    <name type="scientific">Tanacetum cinerariifolium</name>
    <name type="common">Dalmatian daisy</name>
    <name type="synonym">Chrysanthemum cinerariifolium</name>
    <dbReference type="NCBI Taxonomy" id="118510"/>
    <lineage>
        <taxon>Eukaryota</taxon>
        <taxon>Viridiplantae</taxon>
        <taxon>Streptophyta</taxon>
        <taxon>Embryophyta</taxon>
        <taxon>Tracheophyta</taxon>
        <taxon>Spermatophyta</taxon>
        <taxon>Magnoliopsida</taxon>
        <taxon>eudicotyledons</taxon>
        <taxon>Gunneridae</taxon>
        <taxon>Pentapetalae</taxon>
        <taxon>asterids</taxon>
        <taxon>campanulids</taxon>
        <taxon>Asterales</taxon>
        <taxon>Asteraceae</taxon>
        <taxon>Asteroideae</taxon>
        <taxon>Anthemideae</taxon>
        <taxon>Anthemidinae</taxon>
        <taxon>Tanacetum</taxon>
    </lineage>
</organism>
<feature type="region of interest" description="Disordered" evidence="1">
    <location>
        <begin position="1"/>
        <end position="22"/>
    </location>
</feature>
<evidence type="ECO:0000313" key="2">
    <source>
        <dbReference type="EMBL" id="GFA36945.1"/>
    </source>
</evidence>
<evidence type="ECO:0008006" key="3">
    <source>
        <dbReference type="Google" id="ProtNLM"/>
    </source>
</evidence>
<protein>
    <recommendedName>
        <fullName evidence="3">Histone deacetylase 14</fullName>
    </recommendedName>
</protein>
<dbReference type="AlphaFoldDB" id="A0A699JHH0"/>
<feature type="region of interest" description="Disordered" evidence="1">
    <location>
        <begin position="268"/>
        <end position="295"/>
    </location>
</feature>
<evidence type="ECO:0000256" key="1">
    <source>
        <dbReference type="SAM" id="MobiDB-lite"/>
    </source>
</evidence>
<name>A0A699JHH0_TANCI</name>
<feature type="region of interest" description="Disordered" evidence="1">
    <location>
        <begin position="158"/>
        <end position="218"/>
    </location>
</feature>
<reference evidence="2" key="1">
    <citation type="journal article" date="2019" name="Sci. Rep.">
        <title>Draft genome of Tanacetum cinerariifolium, the natural source of mosquito coil.</title>
        <authorList>
            <person name="Yamashiro T."/>
            <person name="Shiraishi A."/>
            <person name="Satake H."/>
            <person name="Nakayama K."/>
        </authorList>
    </citation>
    <scope>NUCLEOTIDE SEQUENCE</scope>
</reference>
<accession>A0A699JHH0</accession>
<feature type="region of interest" description="Disordered" evidence="1">
    <location>
        <begin position="308"/>
        <end position="333"/>
    </location>
</feature>